<evidence type="ECO:0000313" key="4">
    <source>
        <dbReference type="Proteomes" id="UP000441455"/>
    </source>
</evidence>
<dbReference type="OrthoDB" id="9790239at2"/>
<dbReference type="GO" id="GO:0006281">
    <property type="term" value="P:DNA repair"/>
    <property type="evidence" value="ECO:0007669"/>
    <property type="project" value="InterPro"/>
</dbReference>
<dbReference type="InterPro" id="IPR010994">
    <property type="entry name" value="RuvA_2-like"/>
</dbReference>
<feature type="domain" description="Helix-hairpin-helix DNA-binding motif class 1" evidence="2">
    <location>
        <begin position="277"/>
        <end position="296"/>
    </location>
</feature>
<dbReference type="InterPro" id="IPR003583">
    <property type="entry name" value="Hlx-hairpin-Hlx_DNA-bd_motif"/>
</dbReference>
<dbReference type="GO" id="GO:0015628">
    <property type="term" value="P:protein secretion by the type II secretion system"/>
    <property type="evidence" value="ECO:0007669"/>
    <property type="project" value="TreeGrafter"/>
</dbReference>
<dbReference type="PANTHER" id="PTHR21180:SF32">
    <property type="entry name" value="ENDONUCLEASE_EXONUCLEASE_PHOSPHATASE FAMILY DOMAIN-CONTAINING PROTEIN 1"/>
    <property type="match status" value="1"/>
</dbReference>
<dbReference type="PANTHER" id="PTHR21180">
    <property type="entry name" value="ENDONUCLEASE/EXONUCLEASE/PHOSPHATASE FAMILY DOMAIN-CONTAINING PROTEIN 1"/>
    <property type="match status" value="1"/>
</dbReference>
<accession>A0A6N7VHT7</accession>
<dbReference type="Gene3D" id="1.10.150.320">
    <property type="entry name" value="Photosystem II 12 kDa extrinsic protein"/>
    <property type="match status" value="1"/>
</dbReference>
<name>A0A6N7VHT7_ACIFE</name>
<dbReference type="GO" id="GO:0015627">
    <property type="term" value="C:type II protein secretion system complex"/>
    <property type="evidence" value="ECO:0007669"/>
    <property type="project" value="TreeGrafter"/>
</dbReference>
<dbReference type="EMBL" id="VULN01000001">
    <property type="protein sequence ID" value="MSS81177.1"/>
    <property type="molecule type" value="Genomic_DNA"/>
</dbReference>
<organism evidence="3 4">
    <name type="scientific">Acidaminococcus fermentans</name>
    <dbReference type="NCBI Taxonomy" id="905"/>
    <lineage>
        <taxon>Bacteria</taxon>
        <taxon>Bacillati</taxon>
        <taxon>Bacillota</taxon>
        <taxon>Negativicutes</taxon>
        <taxon>Acidaminococcales</taxon>
        <taxon>Acidaminococcaceae</taxon>
        <taxon>Acidaminococcus</taxon>
    </lineage>
</organism>
<dbReference type="AlphaFoldDB" id="A0A6N7VHT7"/>
<dbReference type="Gene3D" id="3.10.560.10">
    <property type="entry name" value="Outer membrane lipoprotein wza domain like"/>
    <property type="match status" value="1"/>
</dbReference>
<dbReference type="InterPro" id="IPR051675">
    <property type="entry name" value="Endo/Exo/Phosphatase_dom_1"/>
</dbReference>
<sequence>MEEVPQNHGEGKNKKGLHGPVRNQIIPFQNCHLDCLWYQCNEDGGGMQDEKCPFTTRFFHSGRNFPFRGEGSLQNLFEEEKQMMDPWEKKKWAVVVVLVALCVGGSFWATRETVPEAAEIPSERPSVTVPADKPKTITIYISGAVREPGLYQVKPGIRYQEALAEAGGATEEADLTRVNLAKKCKDGSHVNVPLLKKSARKPVQTRTVDPTGGETPGTGTVNPAAEADSGLPPPAAAGRVNLNQAGVEELTGLPGIGPALARRIVEYRRQQPFRSPEDLQNVSGIGPSKFQRLRALVEV</sequence>
<feature type="compositionally biased region" description="Low complexity" evidence="1">
    <location>
        <begin position="210"/>
        <end position="220"/>
    </location>
</feature>
<evidence type="ECO:0000313" key="3">
    <source>
        <dbReference type="EMBL" id="MSS81177.1"/>
    </source>
</evidence>
<dbReference type="Pfam" id="PF12836">
    <property type="entry name" value="HHH_3"/>
    <property type="match status" value="1"/>
</dbReference>
<feature type="domain" description="Helix-hairpin-helix DNA-binding motif class 1" evidence="2">
    <location>
        <begin position="248"/>
        <end position="267"/>
    </location>
</feature>
<protein>
    <submittedName>
        <fullName evidence="3">ComEA family DNA-binding protein</fullName>
    </submittedName>
</protein>
<proteinExistence type="predicted"/>
<feature type="region of interest" description="Disordered" evidence="1">
    <location>
        <begin position="199"/>
        <end position="235"/>
    </location>
</feature>
<keyword evidence="3" id="KW-0238">DNA-binding</keyword>
<reference evidence="3 4" key="1">
    <citation type="submission" date="2019-08" db="EMBL/GenBank/DDBJ databases">
        <title>In-depth cultivation of the pig gut microbiome towards novel bacterial diversity and tailored functional studies.</title>
        <authorList>
            <person name="Wylensek D."/>
            <person name="Hitch T.C.A."/>
            <person name="Clavel T."/>
        </authorList>
    </citation>
    <scope>NUCLEOTIDE SEQUENCE [LARGE SCALE GENOMIC DNA]</scope>
    <source>
        <strain evidence="3 4">WCA-389-WT-5B</strain>
    </source>
</reference>
<dbReference type="Pfam" id="PF10531">
    <property type="entry name" value="SLBB"/>
    <property type="match status" value="1"/>
</dbReference>
<comment type="caution">
    <text evidence="3">The sequence shown here is derived from an EMBL/GenBank/DDBJ whole genome shotgun (WGS) entry which is preliminary data.</text>
</comment>
<dbReference type="SMART" id="SM00278">
    <property type="entry name" value="HhH1"/>
    <property type="match status" value="2"/>
</dbReference>
<dbReference type="InterPro" id="IPR019554">
    <property type="entry name" value="Soluble_ligand-bd"/>
</dbReference>
<gene>
    <name evidence="3" type="ORF">FX155_00860</name>
</gene>
<dbReference type="SUPFAM" id="SSF47781">
    <property type="entry name" value="RuvA domain 2-like"/>
    <property type="match status" value="1"/>
</dbReference>
<dbReference type="Proteomes" id="UP000441455">
    <property type="component" value="Unassembled WGS sequence"/>
</dbReference>
<evidence type="ECO:0000256" key="1">
    <source>
        <dbReference type="SAM" id="MobiDB-lite"/>
    </source>
</evidence>
<evidence type="ECO:0000259" key="2">
    <source>
        <dbReference type="SMART" id="SM00278"/>
    </source>
</evidence>
<dbReference type="GO" id="GO:0003677">
    <property type="term" value="F:DNA binding"/>
    <property type="evidence" value="ECO:0007669"/>
    <property type="project" value="UniProtKB-KW"/>
</dbReference>